<evidence type="ECO:0000256" key="5">
    <source>
        <dbReference type="ARBA" id="ARBA00022801"/>
    </source>
</evidence>
<comment type="similarity">
    <text evidence="3 7">Belongs to the metallo-beta-lactamase superfamily. Glyoxalase II family.</text>
</comment>
<dbReference type="NCBIfam" id="TIGR03413">
    <property type="entry name" value="GSH_gloB"/>
    <property type="match status" value="1"/>
</dbReference>
<dbReference type="EMBL" id="QKOE01000007">
    <property type="protein sequence ID" value="PZA16451.1"/>
    <property type="molecule type" value="Genomic_DNA"/>
</dbReference>
<comment type="pathway">
    <text evidence="2 7">Secondary metabolite metabolism; methylglyoxal degradation; (R)-lactate from methylglyoxal: step 2/2.</text>
</comment>
<dbReference type="UniPathway" id="UPA00619">
    <property type="reaction ID" value="UER00676"/>
</dbReference>
<feature type="domain" description="Metallo-beta-lactamase" evidence="8">
    <location>
        <begin position="11"/>
        <end position="165"/>
    </location>
</feature>
<feature type="binding site" evidence="7">
    <location>
        <position position="165"/>
    </location>
    <ligand>
        <name>Zn(2+)</name>
        <dbReference type="ChEBI" id="CHEBI:29105"/>
        <label>2</label>
    </ligand>
</feature>
<dbReference type="AlphaFoldDB" id="A0A323UW47"/>
<dbReference type="RefSeq" id="WP_110524978.1">
    <property type="nucleotide sequence ID" value="NZ_QKOE01000007.1"/>
</dbReference>
<comment type="caution">
    <text evidence="9">The sequence shown here is derived from an EMBL/GenBank/DDBJ whole genome shotgun (WGS) entry which is preliminary data.</text>
</comment>
<keyword evidence="6 7" id="KW-0862">Zinc</keyword>
<dbReference type="GO" id="GO:0004416">
    <property type="term" value="F:hydroxyacylglutathione hydrolase activity"/>
    <property type="evidence" value="ECO:0007669"/>
    <property type="project" value="UniProtKB-UniRule"/>
</dbReference>
<dbReference type="InterPro" id="IPR017782">
    <property type="entry name" value="Hydroxyacylglutathione_Hdrlase"/>
</dbReference>
<feature type="binding site" evidence="7">
    <location>
        <position position="54"/>
    </location>
    <ligand>
        <name>Zn(2+)</name>
        <dbReference type="ChEBI" id="CHEBI:29105"/>
        <label>1</label>
    </ligand>
</feature>
<comment type="catalytic activity">
    <reaction evidence="1 7">
        <text>an S-(2-hydroxyacyl)glutathione + H2O = a 2-hydroxy carboxylate + glutathione + H(+)</text>
        <dbReference type="Rhea" id="RHEA:21864"/>
        <dbReference type="ChEBI" id="CHEBI:15377"/>
        <dbReference type="ChEBI" id="CHEBI:15378"/>
        <dbReference type="ChEBI" id="CHEBI:57925"/>
        <dbReference type="ChEBI" id="CHEBI:58896"/>
        <dbReference type="ChEBI" id="CHEBI:71261"/>
        <dbReference type="EC" id="3.1.2.6"/>
    </reaction>
</comment>
<evidence type="ECO:0000256" key="4">
    <source>
        <dbReference type="ARBA" id="ARBA00022723"/>
    </source>
</evidence>
<comment type="subunit">
    <text evidence="7">Monomer.</text>
</comment>
<evidence type="ECO:0000256" key="3">
    <source>
        <dbReference type="ARBA" id="ARBA00006759"/>
    </source>
</evidence>
<feature type="binding site" evidence="7">
    <location>
        <position position="57"/>
    </location>
    <ligand>
        <name>Zn(2+)</name>
        <dbReference type="ChEBI" id="CHEBI:29105"/>
        <label>2</label>
    </ligand>
</feature>
<dbReference type="Proteomes" id="UP000248259">
    <property type="component" value="Unassembled WGS sequence"/>
</dbReference>
<feature type="binding site" evidence="7">
    <location>
        <position position="56"/>
    </location>
    <ligand>
        <name>Zn(2+)</name>
        <dbReference type="ChEBI" id="CHEBI:29105"/>
        <label>2</label>
    </ligand>
</feature>
<dbReference type="SUPFAM" id="SSF56281">
    <property type="entry name" value="Metallo-hydrolase/oxidoreductase"/>
    <property type="match status" value="1"/>
</dbReference>
<dbReference type="GO" id="GO:0019243">
    <property type="term" value="P:methylglyoxal catabolic process to D-lactate via S-lactoyl-glutathione"/>
    <property type="evidence" value="ECO:0007669"/>
    <property type="project" value="UniProtKB-UniRule"/>
</dbReference>
<dbReference type="GO" id="GO:0046872">
    <property type="term" value="F:metal ion binding"/>
    <property type="evidence" value="ECO:0007669"/>
    <property type="project" value="UniProtKB-KW"/>
</dbReference>
<dbReference type="EC" id="3.1.2.6" evidence="7"/>
<dbReference type="PANTHER" id="PTHR43705:SF1">
    <property type="entry name" value="HYDROXYACYLGLUTATHIONE HYDROLASE GLOB"/>
    <property type="match status" value="1"/>
</dbReference>
<feature type="binding site" evidence="7">
    <location>
        <position position="52"/>
    </location>
    <ligand>
        <name>Zn(2+)</name>
        <dbReference type="ChEBI" id="CHEBI:29105"/>
        <label>1</label>
    </ligand>
</feature>
<comment type="function">
    <text evidence="7">Thiolesterase that catalyzes the hydrolysis of S-D-lactoyl-glutathione to form glutathione and D-lactic acid.</text>
</comment>
<accession>A0A323UW47</accession>
<keyword evidence="5 7" id="KW-0378">Hydrolase</keyword>
<evidence type="ECO:0000259" key="8">
    <source>
        <dbReference type="SMART" id="SM00849"/>
    </source>
</evidence>
<evidence type="ECO:0000313" key="9">
    <source>
        <dbReference type="EMBL" id="PZA16451.1"/>
    </source>
</evidence>
<evidence type="ECO:0000256" key="7">
    <source>
        <dbReference type="HAMAP-Rule" id="MF_01374"/>
    </source>
</evidence>
<organism evidence="9 10">
    <name type="scientific">Parazoarcus communis SWub3 = DSM 12120</name>
    <dbReference type="NCBI Taxonomy" id="1121029"/>
    <lineage>
        <taxon>Bacteria</taxon>
        <taxon>Pseudomonadati</taxon>
        <taxon>Pseudomonadota</taxon>
        <taxon>Betaproteobacteria</taxon>
        <taxon>Rhodocyclales</taxon>
        <taxon>Zoogloeaceae</taxon>
        <taxon>Parazoarcus</taxon>
    </lineage>
</organism>
<gene>
    <name evidence="7 9" type="primary">gloB</name>
    <name evidence="9" type="ORF">DNK49_11490</name>
</gene>
<name>A0A323UW47_9RHOO</name>
<dbReference type="Pfam" id="PF16123">
    <property type="entry name" value="HAGH_C"/>
    <property type="match status" value="1"/>
</dbReference>
<dbReference type="SMART" id="SM00849">
    <property type="entry name" value="Lactamase_B"/>
    <property type="match status" value="1"/>
</dbReference>
<dbReference type="OrthoDB" id="9802248at2"/>
<dbReference type="InterPro" id="IPR036866">
    <property type="entry name" value="RibonucZ/Hydroxyglut_hydro"/>
</dbReference>
<reference evidence="9 10" key="1">
    <citation type="submission" date="2018-06" db="EMBL/GenBank/DDBJ databases">
        <title>Azoarcus communis strain SWub3 genome.</title>
        <authorList>
            <person name="Zorraquino Salvo V."/>
            <person name="Toubiana D."/>
            <person name="Blumwald E."/>
        </authorList>
    </citation>
    <scope>NUCLEOTIDE SEQUENCE [LARGE SCALE GENOMIC DNA]</scope>
    <source>
        <strain evidence="9 10">SWub3</strain>
    </source>
</reference>
<feature type="binding site" evidence="7">
    <location>
        <position position="127"/>
    </location>
    <ligand>
        <name>Zn(2+)</name>
        <dbReference type="ChEBI" id="CHEBI:29105"/>
        <label>2</label>
    </ligand>
</feature>
<dbReference type="InterPro" id="IPR032282">
    <property type="entry name" value="HAGH_C"/>
</dbReference>
<keyword evidence="4 7" id="KW-0479">Metal-binding</keyword>
<keyword evidence="10" id="KW-1185">Reference proteome</keyword>
<dbReference type="HAMAP" id="MF_01374">
    <property type="entry name" value="Glyoxalase_2"/>
    <property type="match status" value="1"/>
</dbReference>
<dbReference type="Pfam" id="PF00753">
    <property type="entry name" value="Lactamase_B"/>
    <property type="match status" value="1"/>
</dbReference>
<proteinExistence type="inferred from homology"/>
<dbReference type="PANTHER" id="PTHR43705">
    <property type="entry name" value="HYDROXYACYLGLUTATHIONE HYDROLASE"/>
    <property type="match status" value="1"/>
</dbReference>
<evidence type="ECO:0000313" key="10">
    <source>
        <dbReference type="Proteomes" id="UP000248259"/>
    </source>
</evidence>
<dbReference type="InterPro" id="IPR050110">
    <property type="entry name" value="Glyoxalase_II_hydrolase"/>
</dbReference>
<evidence type="ECO:0000256" key="2">
    <source>
        <dbReference type="ARBA" id="ARBA00004963"/>
    </source>
</evidence>
<sequence length="253" mass="27242">MNIIPVSAFRDNYIWLLHNGKQAAVVDPGDAAPVQLFLNAHGLSLCAILITHHHADHTGGIQALTQACPVPVFGPAAEAIAGVTHPLTEGDTACVPELALELQVISVPAHTAGHIAYHGQGMLFCGDTLFSAGCGRLFEGTPEQLQQALSRLVALGDDTQVYCTHEYTLSNLAFARAAEPDNLARDQYAKHCEALRAENLPTLPTSIGLERQINPFLRTRCGTVIDQVAAHSGKRPRNDLECLTALRAWKDVF</sequence>
<comment type="cofactor">
    <cofactor evidence="7">
        <name>Zn(2+)</name>
        <dbReference type="ChEBI" id="CHEBI:29105"/>
    </cofactor>
    <text evidence="7">Binds 2 Zn(2+) ions per subunit.</text>
</comment>
<dbReference type="InterPro" id="IPR035680">
    <property type="entry name" value="Clx_II_MBL"/>
</dbReference>
<dbReference type="CDD" id="cd07723">
    <property type="entry name" value="hydroxyacylglutathione_hydrolase_MBL-fold"/>
    <property type="match status" value="1"/>
</dbReference>
<feature type="binding site" evidence="7">
    <location>
        <position position="110"/>
    </location>
    <ligand>
        <name>Zn(2+)</name>
        <dbReference type="ChEBI" id="CHEBI:29105"/>
        <label>1</label>
    </ligand>
</feature>
<protein>
    <recommendedName>
        <fullName evidence="7">Hydroxyacylglutathione hydrolase</fullName>
        <ecNumber evidence="7">3.1.2.6</ecNumber>
    </recommendedName>
    <alternativeName>
        <fullName evidence="7">Glyoxalase II</fullName>
        <shortName evidence="7">Glx II</shortName>
    </alternativeName>
</protein>
<feature type="binding site" evidence="7">
    <location>
        <position position="127"/>
    </location>
    <ligand>
        <name>Zn(2+)</name>
        <dbReference type="ChEBI" id="CHEBI:29105"/>
        <label>1</label>
    </ligand>
</feature>
<dbReference type="Gene3D" id="3.60.15.10">
    <property type="entry name" value="Ribonuclease Z/Hydroxyacylglutathione hydrolase-like"/>
    <property type="match status" value="1"/>
</dbReference>
<dbReference type="InterPro" id="IPR001279">
    <property type="entry name" value="Metallo-B-lactamas"/>
</dbReference>
<evidence type="ECO:0000256" key="6">
    <source>
        <dbReference type="ARBA" id="ARBA00022833"/>
    </source>
</evidence>
<dbReference type="PIRSF" id="PIRSF005457">
    <property type="entry name" value="Glx"/>
    <property type="match status" value="1"/>
</dbReference>
<evidence type="ECO:0000256" key="1">
    <source>
        <dbReference type="ARBA" id="ARBA00001623"/>
    </source>
</evidence>